<dbReference type="PANTHER" id="PTHR11079">
    <property type="entry name" value="CYTOSINE DEAMINASE FAMILY MEMBER"/>
    <property type="match status" value="1"/>
</dbReference>
<dbReference type="InterPro" id="IPR002125">
    <property type="entry name" value="CMP_dCMP_dom"/>
</dbReference>
<dbReference type="GO" id="GO:0008835">
    <property type="term" value="F:diaminohydroxyphosphoribosylaminopyrimidine deaminase activity"/>
    <property type="evidence" value="ECO:0007669"/>
    <property type="project" value="TreeGrafter"/>
</dbReference>
<dbReference type="SUPFAM" id="SSF53927">
    <property type="entry name" value="Cytidine deaminase-like"/>
    <property type="match status" value="1"/>
</dbReference>
<organism evidence="4 5">
    <name type="scientific">Plasticicumulans lactativorans</name>
    <dbReference type="NCBI Taxonomy" id="1133106"/>
    <lineage>
        <taxon>Bacteria</taxon>
        <taxon>Pseudomonadati</taxon>
        <taxon>Pseudomonadota</taxon>
        <taxon>Gammaproteobacteria</taxon>
        <taxon>Candidatus Competibacteraceae</taxon>
        <taxon>Plasticicumulans</taxon>
    </lineage>
</organism>
<gene>
    <name evidence="4" type="ORF">EV699_10177</name>
</gene>
<dbReference type="EMBL" id="SLWY01000001">
    <property type="protein sequence ID" value="TCO83693.1"/>
    <property type="molecule type" value="Genomic_DNA"/>
</dbReference>
<reference evidence="4 5" key="1">
    <citation type="submission" date="2019-03" db="EMBL/GenBank/DDBJ databases">
        <title>Genomic Encyclopedia of Type Strains, Phase IV (KMG-IV): sequencing the most valuable type-strain genomes for metagenomic binning, comparative biology and taxonomic classification.</title>
        <authorList>
            <person name="Goeker M."/>
        </authorList>
    </citation>
    <scope>NUCLEOTIDE SEQUENCE [LARGE SCALE GENOMIC DNA]</scope>
    <source>
        <strain evidence="4 5">DSM 25287</strain>
    </source>
</reference>
<keyword evidence="2" id="KW-0862">Zinc</keyword>
<dbReference type="InterPro" id="IPR016192">
    <property type="entry name" value="APOBEC/CMP_deaminase_Zn-bd"/>
</dbReference>
<name>A0A4R2LK89_9GAMM</name>
<feature type="domain" description="CMP/dCMP-type deaminase" evidence="3">
    <location>
        <begin position="1"/>
        <end position="115"/>
    </location>
</feature>
<sequence length="146" mass="15851">MDPFLLAAIEEAEESQLEGGLPIGAVLEHRGVVIGRGRNRQIQHGRVLLHAEIDALENAGRLTPETYRDSTLYVTQAPCPMCCGAILRLGIPRVVIGEAHHYAGATALLHAAGVQVEVVDDGVCRRLVDDYRALHPEIWRELCAGA</sequence>
<accession>A0A4R2LK89</accession>
<dbReference type="InterPro" id="IPR016193">
    <property type="entry name" value="Cytidine_deaminase-like"/>
</dbReference>
<dbReference type="Gene3D" id="3.40.140.10">
    <property type="entry name" value="Cytidine Deaminase, domain 2"/>
    <property type="match status" value="1"/>
</dbReference>
<comment type="caution">
    <text evidence="4">The sequence shown here is derived from an EMBL/GenBank/DDBJ whole genome shotgun (WGS) entry which is preliminary data.</text>
</comment>
<dbReference type="OrthoDB" id="9802676at2"/>
<dbReference type="GO" id="GO:0008270">
    <property type="term" value="F:zinc ion binding"/>
    <property type="evidence" value="ECO:0007669"/>
    <property type="project" value="InterPro"/>
</dbReference>
<evidence type="ECO:0000256" key="2">
    <source>
        <dbReference type="ARBA" id="ARBA00022833"/>
    </source>
</evidence>
<dbReference type="CDD" id="cd01285">
    <property type="entry name" value="nucleoside_deaminase"/>
    <property type="match status" value="1"/>
</dbReference>
<dbReference type="PROSITE" id="PS51747">
    <property type="entry name" value="CYT_DCMP_DEAMINASES_2"/>
    <property type="match status" value="1"/>
</dbReference>
<dbReference type="AlphaFoldDB" id="A0A4R2LK89"/>
<dbReference type="PANTHER" id="PTHR11079:SF190">
    <property type="entry name" value="CYTOSINE DEAMINASE"/>
    <property type="match status" value="1"/>
</dbReference>
<proteinExistence type="predicted"/>
<evidence type="ECO:0000259" key="3">
    <source>
        <dbReference type="PROSITE" id="PS51747"/>
    </source>
</evidence>
<dbReference type="PROSITE" id="PS00903">
    <property type="entry name" value="CYT_DCMP_DEAMINASES_1"/>
    <property type="match status" value="1"/>
</dbReference>
<dbReference type="RefSeq" id="WP_132537968.1">
    <property type="nucleotide sequence ID" value="NZ_SLWY01000001.1"/>
</dbReference>
<evidence type="ECO:0000256" key="1">
    <source>
        <dbReference type="ARBA" id="ARBA00022723"/>
    </source>
</evidence>
<keyword evidence="5" id="KW-1185">Reference proteome</keyword>
<evidence type="ECO:0000313" key="4">
    <source>
        <dbReference type="EMBL" id="TCO83693.1"/>
    </source>
</evidence>
<keyword evidence="1" id="KW-0479">Metal-binding</keyword>
<evidence type="ECO:0000313" key="5">
    <source>
        <dbReference type="Proteomes" id="UP000295765"/>
    </source>
</evidence>
<dbReference type="Pfam" id="PF00383">
    <property type="entry name" value="dCMP_cyt_deam_1"/>
    <property type="match status" value="1"/>
</dbReference>
<protein>
    <submittedName>
        <fullName evidence="4">Cytosine deaminase</fullName>
    </submittedName>
</protein>
<dbReference type="Proteomes" id="UP000295765">
    <property type="component" value="Unassembled WGS sequence"/>
</dbReference>